<gene>
    <name evidence="6" type="ORF">SVA_1348</name>
</gene>
<feature type="transmembrane region" description="Helical" evidence="4">
    <location>
        <begin position="289"/>
        <end position="308"/>
    </location>
</feature>
<evidence type="ECO:0000259" key="5">
    <source>
        <dbReference type="Pfam" id="PF00535"/>
    </source>
</evidence>
<dbReference type="EMBL" id="AP014936">
    <property type="protein sequence ID" value="BAU47915.1"/>
    <property type="molecule type" value="Genomic_DNA"/>
</dbReference>
<keyword evidence="4" id="KW-1133">Transmembrane helix</keyword>
<protein>
    <submittedName>
        <fullName evidence="6">Glycosyl transferase</fullName>
    </submittedName>
</protein>
<dbReference type="Proteomes" id="UP000218899">
    <property type="component" value="Chromosome"/>
</dbReference>
<feature type="transmembrane region" description="Helical" evidence="4">
    <location>
        <begin position="342"/>
        <end position="363"/>
    </location>
</feature>
<evidence type="ECO:0000313" key="7">
    <source>
        <dbReference type="Proteomes" id="UP000218899"/>
    </source>
</evidence>
<keyword evidence="2" id="KW-0328">Glycosyltransferase</keyword>
<evidence type="ECO:0000256" key="2">
    <source>
        <dbReference type="ARBA" id="ARBA00022676"/>
    </source>
</evidence>
<keyword evidence="4" id="KW-0812">Transmembrane</keyword>
<dbReference type="CDD" id="cd06439">
    <property type="entry name" value="CESA_like_1"/>
    <property type="match status" value="1"/>
</dbReference>
<sequence>MKLVFWTSLVFVAYTYAGYPLLVWALSRLRREPDAAPEAVARWPSVRVIVAVHNEQDRVAAKIANLRELDYPRDKLRIVFVSDGSNDATNDRLAKEADVEVLSYPVRRGKPHALNTAVEAASEEVLVFTDVRQSLAPRALRYLVARLLAPGVGAVSGELVHLDPQTHAAAHIGLYWRYEKWIRKSESRLASNLGVTGALYAIRRVDYKPVPEDTLLDDFEIPMRILRGGKRIVFETRAQVFDELQRSVSGERLRKVRTLTGNFQSFARNPWLFSPLANPVFVQFVSHKVFRLFVPYALALLLVSALLLDGRGYRLAAGAQLAGYAVCALGLAWPRLREHRLVSFLVVFLELNWAAVLALGNFLGGRIDSRWEKT</sequence>
<evidence type="ECO:0000256" key="1">
    <source>
        <dbReference type="ARBA" id="ARBA00006739"/>
    </source>
</evidence>
<keyword evidence="4" id="KW-0472">Membrane</keyword>
<dbReference type="PANTHER" id="PTHR43630">
    <property type="entry name" value="POLY-BETA-1,6-N-ACETYL-D-GLUCOSAMINE SYNTHASE"/>
    <property type="match status" value="1"/>
</dbReference>
<keyword evidence="7" id="KW-1185">Reference proteome</keyword>
<dbReference type="PANTHER" id="PTHR43630:SF1">
    <property type="entry name" value="POLY-BETA-1,6-N-ACETYL-D-GLUCOSAMINE SYNTHASE"/>
    <property type="match status" value="1"/>
</dbReference>
<feature type="domain" description="Glycosyltransferase 2-like" evidence="5">
    <location>
        <begin position="48"/>
        <end position="189"/>
    </location>
</feature>
<evidence type="ECO:0000256" key="3">
    <source>
        <dbReference type="ARBA" id="ARBA00022679"/>
    </source>
</evidence>
<feature type="transmembrane region" description="Helical" evidence="4">
    <location>
        <begin position="315"/>
        <end position="336"/>
    </location>
</feature>
<comment type="similarity">
    <text evidence="1">Belongs to the glycosyltransferase 2 family.</text>
</comment>
<proteinExistence type="inferred from homology"/>
<dbReference type="RefSeq" id="WP_096460476.1">
    <property type="nucleotide sequence ID" value="NZ_AP014936.1"/>
</dbReference>
<evidence type="ECO:0000256" key="4">
    <source>
        <dbReference type="SAM" id="Phobius"/>
    </source>
</evidence>
<dbReference type="OrthoDB" id="9766971at2"/>
<dbReference type="SUPFAM" id="SSF53448">
    <property type="entry name" value="Nucleotide-diphospho-sugar transferases"/>
    <property type="match status" value="1"/>
</dbReference>
<organism evidence="6 7">
    <name type="scientific">Sulfurifustis variabilis</name>
    <dbReference type="NCBI Taxonomy" id="1675686"/>
    <lineage>
        <taxon>Bacteria</taxon>
        <taxon>Pseudomonadati</taxon>
        <taxon>Pseudomonadota</taxon>
        <taxon>Gammaproteobacteria</taxon>
        <taxon>Acidiferrobacterales</taxon>
        <taxon>Acidiferrobacteraceae</taxon>
        <taxon>Sulfurifustis</taxon>
    </lineage>
</organism>
<dbReference type="GO" id="GO:0016757">
    <property type="term" value="F:glycosyltransferase activity"/>
    <property type="evidence" value="ECO:0007669"/>
    <property type="project" value="UniProtKB-KW"/>
</dbReference>
<reference evidence="6 7" key="1">
    <citation type="submission" date="2015-08" db="EMBL/GenBank/DDBJ databases">
        <title>Complete genome sequence of Sulfurifustis variabilis.</title>
        <authorList>
            <person name="Miura A."/>
            <person name="Kojima H."/>
            <person name="Fukui M."/>
        </authorList>
    </citation>
    <scope>NUCLEOTIDE SEQUENCE [LARGE SCALE GENOMIC DNA]</scope>
    <source>
        <strain evidence="7">skN76</strain>
    </source>
</reference>
<dbReference type="KEGG" id="sva:SVA_1348"/>
<dbReference type="Pfam" id="PF00535">
    <property type="entry name" value="Glycos_transf_2"/>
    <property type="match status" value="1"/>
</dbReference>
<dbReference type="InterPro" id="IPR029044">
    <property type="entry name" value="Nucleotide-diphossugar_trans"/>
</dbReference>
<accession>A0A1B4V3H3</accession>
<dbReference type="AlphaFoldDB" id="A0A1B4V3H3"/>
<dbReference type="Gene3D" id="3.90.550.10">
    <property type="entry name" value="Spore Coat Polysaccharide Biosynthesis Protein SpsA, Chain A"/>
    <property type="match status" value="1"/>
</dbReference>
<name>A0A1B4V3H3_9GAMM</name>
<dbReference type="InterPro" id="IPR001173">
    <property type="entry name" value="Glyco_trans_2-like"/>
</dbReference>
<evidence type="ECO:0000313" key="6">
    <source>
        <dbReference type="EMBL" id="BAU47915.1"/>
    </source>
</evidence>
<keyword evidence="3 6" id="KW-0808">Transferase</keyword>